<keyword evidence="2 13" id="KW-0436">Ligase</keyword>
<sequence>MYSEFSIASNSGMSRLVKLPALAVYSEKSMEDYMHYIGGTVGIAALTGAAAATAIYMACTPNPLTPPVDIYDQSCEIPNSGGARQSRLAPPGGVTSFLYDDAKTLLEMMQRGCRISENGNCIGYKSSKTEYSWLTYGEVIERSKNLASGLVHIGMKPGQDSFIGIYAQNSVEWILTEHACYNQSAVIVPLYDTLGPNACSFIINQAEIKIVVCDKEEKAQSLLERKEDTPFLTNIIVVNNPSDKIKEFALEKGVQLNTLKEIEDLGMRNPAPILPPNPSDIATVCYTSGTTGDPKGVMLTHANIIIDASAVIEQLGEHAPKKTDTMMSFLPLAHMLERLCEVTVYINGGSLGFFGGDVRTLIDDLKALRPTIMPAVPRLLNRIYDKVIARINGSVLKKFLFNLALRMKRSELEKLIIRNNSIWDRLVFKPVREGMGGRIRLLVCGSAPLAGNVLTFIRCALGCVVVEGYGQTECVAPCTLNIQGDYSVGHVGPPISCCHIKLVDVPEMEYYSKNGQGEICIKGLNVFKGYFKDSQKTSETVDEEGWLHTGDIGMWLPNGSLKIVDRKKHIFKLAQGEYIAPEKIENIYLSSPYVGQIFVHGESLQSCLVAIVVPDKEVLTSWSKEKCIEGSWAEICKNKAVKELILNDITHLGKKAGLKSFEQVKDIYIHSEMFSVDNGLLTPTLKTKRPDCKKCFIDIIESMYRLMG</sequence>
<dbReference type="InterPro" id="IPR000873">
    <property type="entry name" value="AMP-dep_synth/lig_dom"/>
</dbReference>
<keyword evidence="3 13" id="KW-0547">Nucleotide-binding</keyword>
<comment type="catalytic activity">
    <reaction evidence="12">
        <text>hexadecanoate + ATP + CoA = hexadecanoyl-CoA + AMP + diphosphate</text>
        <dbReference type="Rhea" id="RHEA:30751"/>
        <dbReference type="ChEBI" id="CHEBI:7896"/>
        <dbReference type="ChEBI" id="CHEBI:30616"/>
        <dbReference type="ChEBI" id="CHEBI:33019"/>
        <dbReference type="ChEBI" id="CHEBI:57287"/>
        <dbReference type="ChEBI" id="CHEBI:57379"/>
        <dbReference type="ChEBI" id="CHEBI:456215"/>
    </reaction>
    <physiologicalReaction direction="left-to-right" evidence="12">
        <dbReference type="Rhea" id="RHEA:30752"/>
    </physiologicalReaction>
</comment>
<evidence type="ECO:0000256" key="14">
    <source>
        <dbReference type="SAM" id="Phobius"/>
    </source>
</evidence>
<comment type="catalytic activity">
    <reaction evidence="10">
        <text>(5Z,8Z,11Z,14Z)-eicosatetraenoate + ATP + CoA = (5Z,8Z,11Z,14Z)-eicosatetraenoyl-CoA + AMP + diphosphate</text>
        <dbReference type="Rhea" id="RHEA:19713"/>
        <dbReference type="ChEBI" id="CHEBI:30616"/>
        <dbReference type="ChEBI" id="CHEBI:32395"/>
        <dbReference type="ChEBI" id="CHEBI:33019"/>
        <dbReference type="ChEBI" id="CHEBI:57287"/>
        <dbReference type="ChEBI" id="CHEBI:57368"/>
        <dbReference type="ChEBI" id="CHEBI:456215"/>
        <dbReference type="EC" id="6.2.1.15"/>
    </reaction>
    <physiologicalReaction direction="left-to-right" evidence="10">
        <dbReference type="Rhea" id="RHEA:19714"/>
    </physiologicalReaction>
</comment>
<dbReference type="Proteomes" id="UP000887013">
    <property type="component" value="Unassembled WGS sequence"/>
</dbReference>
<dbReference type="PANTHER" id="PTHR43272">
    <property type="entry name" value="LONG-CHAIN-FATTY-ACID--COA LIGASE"/>
    <property type="match status" value="1"/>
</dbReference>
<dbReference type="PANTHER" id="PTHR43272:SF107">
    <property type="entry name" value="LONG-CHAIN-FATTY-ACID--COA LIGASE 5"/>
    <property type="match status" value="1"/>
</dbReference>
<evidence type="ECO:0000256" key="11">
    <source>
        <dbReference type="ARBA" id="ARBA00024565"/>
    </source>
</evidence>
<dbReference type="Pfam" id="PF00501">
    <property type="entry name" value="AMP-binding"/>
    <property type="match status" value="1"/>
</dbReference>
<dbReference type="SUPFAM" id="SSF56801">
    <property type="entry name" value="Acetyl-CoA synthetase-like"/>
    <property type="match status" value="1"/>
</dbReference>
<dbReference type="CDD" id="cd05927">
    <property type="entry name" value="LC-FACS_euk"/>
    <property type="match status" value="1"/>
</dbReference>
<evidence type="ECO:0000256" key="7">
    <source>
        <dbReference type="ARBA" id="ARBA00024484"/>
    </source>
</evidence>
<keyword evidence="5 13" id="KW-0067">ATP-binding</keyword>
<accession>A0A8X6PV41</accession>
<evidence type="ECO:0000313" key="17">
    <source>
        <dbReference type="Proteomes" id="UP000887013"/>
    </source>
</evidence>
<dbReference type="PROSITE" id="PS00455">
    <property type="entry name" value="AMP_BINDING"/>
    <property type="match status" value="1"/>
</dbReference>
<evidence type="ECO:0000259" key="15">
    <source>
        <dbReference type="Pfam" id="PF00501"/>
    </source>
</evidence>
<feature type="domain" description="AMP-dependent synthetase/ligase" evidence="15">
    <location>
        <begin position="129"/>
        <end position="531"/>
    </location>
</feature>
<comment type="function">
    <text evidence="13">Catalyzes the conversion of long-chain fatty acids to their active form acyl-CoAs for both synthesis of cellular lipids, and degradation via beta-oxidation.</text>
</comment>
<proteinExistence type="inferred from homology"/>
<evidence type="ECO:0000313" key="16">
    <source>
        <dbReference type="EMBL" id="GFT91405.1"/>
    </source>
</evidence>
<keyword evidence="14" id="KW-0812">Transmembrane</keyword>
<comment type="catalytic activity">
    <reaction evidence="9">
        <text>15-hydroxy-(5Z,8Z,11Z,13E)-eicosatetraenoate + ATP + CoA = 15-hydroxy-(5Z,8Z,11Z,13E)-eicosatetraenoyl-CoA + AMP + diphosphate</text>
        <dbReference type="Rhea" id="RHEA:52116"/>
        <dbReference type="ChEBI" id="CHEBI:30616"/>
        <dbReference type="ChEBI" id="CHEBI:33019"/>
        <dbReference type="ChEBI" id="CHEBI:57287"/>
        <dbReference type="ChEBI" id="CHEBI:78832"/>
        <dbReference type="ChEBI" id="CHEBI:136409"/>
        <dbReference type="ChEBI" id="CHEBI:456215"/>
    </reaction>
    <physiologicalReaction direction="left-to-right" evidence="9">
        <dbReference type="Rhea" id="RHEA:52117"/>
    </physiologicalReaction>
</comment>
<evidence type="ECO:0000256" key="3">
    <source>
        <dbReference type="ARBA" id="ARBA00022741"/>
    </source>
</evidence>
<dbReference type="GO" id="GO:0047676">
    <property type="term" value="F:arachidonate-CoA ligase activity"/>
    <property type="evidence" value="ECO:0007669"/>
    <property type="project" value="UniProtKB-EC"/>
</dbReference>
<evidence type="ECO:0000256" key="6">
    <source>
        <dbReference type="ARBA" id="ARBA00024469"/>
    </source>
</evidence>
<keyword evidence="4 13" id="KW-0276">Fatty acid metabolism</keyword>
<comment type="catalytic activity">
    <reaction evidence="11">
        <text>(E)-hexadec-2-enoate + ATP + CoA = (2E)-hexadecenoyl-CoA + AMP + diphosphate</text>
        <dbReference type="Rhea" id="RHEA:36139"/>
        <dbReference type="ChEBI" id="CHEBI:30616"/>
        <dbReference type="ChEBI" id="CHEBI:33019"/>
        <dbReference type="ChEBI" id="CHEBI:57287"/>
        <dbReference type="ChEBI" id="CHEBI:61526"/>
        <dbReference type="ChEBI" id="CHEBI:72745"/>
        <dbReference type="ChEBI" id="CHEBI:456215"/>
    </reaction>
    <physiologicalReaction direction="left-to-right" evidence="11">
        <dbReference type="Rhea" id="RHEA:36140"/>
    </physiologicalReaction>
</comment>
<dbReference type="AlphaFoldDB" id="A0A8X6PV41"/>
<dbReference type="InterPro" id="IPR045311">
    <property type="entry name" value="LC-FACS_euk"/>
</dbReference>
<keyword evidence="14" id="KW-0472">Membrane</keyword>
<name>A0A8X6PV41_NEPPI</name>
<evidence type="ECO:0000256" key="1">
    <source>
        <dbReference type="ARBA" id="ARBA00006432"/>
    </source>
</evidence>
<dbReference type="Gene3D" id="3.40.50.12780">
    <property type="entry name" value="N-terminal domain of ligase-like"/>
    <property type="match status" value="1"/>
</dbReference>
<evidence type="ECO:0000256" key="4">
    <source>
        <dbReference type="ARBA" id="ARBA00022832"/>
    </source>
</evidence>
<keyword evidence="13" id="KW-0443">Lipid metabolism</keyword>
<comment type="catalytic activity">
    <reaction evidence="8">
        <text>12-hydroxy-(5Z,8Z,10E,14Z)-eicosatetraenoate + ATP + CoA = 12-hydroxy-(5Z,8Z,10E,14Z)-eicosatetraenoyl-CoA + AMP + diphosphate</text>
        <dbReference type="Rhea" id="RHEA:52112"/>
        <dbReference type="ChEBI" id="CHEBI:30616"/>
        <dbReference type="ChEBI" id="CHEBI:33019"/>
        <dbReference type="ChEBI" id="CHEBI:57287"/>
        <dbReference type="ChEBI" id="CHEBI:90718"/>
        <dbReference type="ChEBI" id="CHEBI:136408"/>
        <dbReference type="ChEBI" id="CHEBI:456215"/>
    </reaction>
    <physiologicalReaction direction="left-to-right" evidence="8">
        <dbReference type="Rhea" id="RHEA:52113"/>
    </physiologicalReaction>
</comment>
<evidence type="ECO:0000256" key="10">
    <source>
        <dbReference type="ARBA" id="ARBA00024548"/>
    </source>
</evidence>
<dbReference type="GO" id="GO:0005524">
    <property type="term" value="F:ATP binding"/>
    <property type="evidence" value="ECO:0007669"/>
    <property type="project" value="UniProtKB-KW"/>
</dbReference>
<evidence type="ECO:0000256" key="2">
    <source>
        <dbReference type="ARBA" id="ARBA00022598"/>
    </source>
</evidence>
<dbReference type="OrthoDB" id="1700726at2759"/>
<dbReference type="GO" id="GO:0005783">
    <property type="term" value="C:endoplasmic reticulum"/>
    <property type="evidence" value="ECO:0007669"/>
    <property type="project" value="TreeGrafter"/>
</dbReference>
<dbReference type="InterPro" id="IPR042099">
    <property type="entry name" value="ANL_N_sf"/>
</dbReference>
<comment type="catalytic activity">
    <reaction evidence="6">
        <text>5-hydroxy-(6E,8Z,11Z,14Z)-eicosatetraenoate + ATP + CoA = 5-hydroxy-(6E,8Z,11Z,14Z)-eicosatetraenoyl-CoA + AMP + diphosphate</text>
        <dbReference type="Rhea" id="RHEA:52108"/>
        <dbReference type="ChEBI" id="CHEBI:30616"/>
        <dbReference type="ChEBI" id="CHEBI:33019"/>
        <dbReference type="ChEBI" id="CHEBI:57287"/>
        <dbReference type="ChEBI" id="CHEBI:65341"/>
        <dbReference type="ChEBI" id="CHEBI:136407"/>
        <dbReference type="ChEBI" id="CHEBI:456215"/>
    </reaction>
    <physiologicalReaction direction="left-to-right" evidence="6">
        <dbReference type="Rhea" id="RHEA:52109"/>
    </physiologicalReaction>
</comment>
<evidence type="ECO:0000256" key="12">
    <source>
        <dbReference type="ARBA" id="ARBA00049139"/>
    </source>
</evidence>
<evidence type="ECO:0000256" key="5">
    <source>
        <dbReference type="ARBA" id="ARBA00022840"/>
    </source>
</evidence>
<dbReference type="GO" id="GO:0016020">
    <property type="term" value="C:membrane"/>
    <property type="evidence" value="ECO:0007669"/>
    <property type="project" value="TreeGrafter"/>
</dbReference>
<dbReference type="InterPro" id="IPR020845">
    <property type="entry name" value="AMP-binding_CS"/>
</dbReference>
<evidence type="ECO:0000256" key="13">
    <source>
        <dbReference type="RuleBase" id="RU369030"/>
    </source>
</evidence>
<reference evidence="16" key="1">
    <citation type="submission" date="2020-08" db="EMBL/GenBank/DDBJ databases">
        <title>Multicomponent nature underlies the extraordinary mechanical properties of spider dragline silk.</title>
        <authorList>
            <person name="Kono N."/>
            <person name="Nakamura H."/>
            <person name="Mori M."/>
            <person name="Yoshida Y."/>
            <person name="Ohtoshi R."/>
            <person name="Malay A.D."/>
            <person name="Moran D.A.P."/>
            <person name="Tomita M."/>
            <person name="Numata K."/>
            <person name="Arakawa K."/>
        </authorList>
    </citation>
    <scope>NUCLEOTIDE SEQUENCE</scope>
</reference>
<evidence type="ECO:0000256" key="9">
    <source>
        <dbReference type="ARBA" id="ARBA00024532"/>
    </source>
</evidence>
<comment type="caution">
    <text evidence="16">The sequence shown here is derived from an EMBL/GenBank/DDBJ whole genome shotgun (WGS) entry which is preliminary data.</text>
</comment>
<keyword evidence="14" id="KW-1133">Transmembrane helix</keyword>
<feature type="transmembrane region" description="Helical" evidence="14">
    <location>
        <begin position="36"/>
        <end position="58"/>
    </location>
</feature>
<dbReference type="EC" id="6.2.1.3" evidence="13"/>
<evidence type="ECO:0000256" key="8">
    <source>
        <dbReference type="ARBA" id="ARBA00024495"/>
    </source>
</evidence>
<dbReference type="EMBL" id="BMAW01025201">
    <property type="protein sequence ID" value="GFT91405.1"/>
    <property type="molecule type" value="Genomic_DNA"/>
</dbReference>
<organism evidence="16 17">
    <name type="scientific">Nephila pilipes</name>
    <name type="common">Giant wood spider</name>
    <name type="synonym">Nephila maculata</name>
    <dbReference type="NCBI Taxonomy" id="299642"/>
    <lineage>
        <taxon>Eukaryota</taxon>
        <taxon>Metazoa</taxon>
        <taxon>Ecdysozoa</taxon>
        <taxon>Arthropoda</taxon>
        <taxon>Chelicerata</taxon>
        <taxon>Arachnida</taxon>
        <taxon>Araneae</taxon>
        <taxon>Araneomorphae</taxon>
        <taxon>Entelegynae</taxon>
        <taxon>Araneoidea</taxon>
        <taxon>Nephilidae</taxon>
        <taxon>Nephila</taxon>
    </lineage>
</organism>
<comment type="catalytic activity">
    <reaction evidence="7">
        <text>a long-chain fatty acid + ATP + CoA = a long-chain fatty acyl-CoA + AMP + diphosphate</text>
        <dbReference type="Rhea" id="RHEA:15421"/>
        <dbReference type="ChEBI" id="CHEBI:30616"/>
        <dbReference type="ChEBI" id="CHEBI:33019"/>
        <dbReference type="ChEBI" id="CHEBI:57287"/>
        <dbReference type="ChEBI" id="CHEBI:57560"/>
        <dbReference type="ChEBI" id="CHEBI:83139"/>
        <dbReference type="ChEBI" id="CHEBI:456215"/>
        <dbReference type="EC" id="6.2.1.3"/>
    </reaction>
    <physiologicalReaction direction="left-to-right" evidence="7">
        <dbReference type="Rhea" id="RHEA:15422"/>
    </physiologicalReaction>
</comment>
<gene>
    <name evidence="16" type="primary">ACSL1</name>
    <name evidence="16" type="ORF">NPIL_238352</name>
</gene>
<keyword evidence="17" id="KW-1185">Reference proteome</keyword>
<comment type="similarity">
    <text evidence="1 13">Belongs to the ATP-dependent AMP-binding enzyme family.</text>
</comment>
<protein>
    <recommendedName>
        <fullName evidence="13">Long-chain-fatty-acid--CoA ligase</fullName>
        <ecNumber evidence="13">6.2.1.3</ecNumber>
    </recommendedName>
</protein>